<reference evidence="1" key="1">
    <citation type="submission" date="2021-06" db="EMBL/GenBank/DDBJ databases">
        <title>Comparative genomics, transcriptomics and evolutionary studies reveal genomic signatures of adaptation to plant cell wall in hemibiotrophic fungi.</title>
        <authorList>
            <consortium name="DOE Joint Genome Institute"/>
            <person name="Baroncelli R."/>
            <person name="Diaz J.F."/>
            <person name="Benocci T."/>
            <person name="Peng M."/>
            <person name="Battaglia E."/>
            <person name="Haridas S."/>
            <person name="Andreopoulos W."/>
            <person name="Labutti K."/>
            <person name="Pangilinan J."/>
            <person name="Floch G.L."/>
            <person name="Makela M.R."/>
            <person name="Henrissat B."/>
            <person name="Grigoriev I.V."/>
            <person name="Crouch J.A."/>
            <person name="De Vries R.P."/>
            <person name="Sukno S.A."/>
            <person name="Thon M.R."/>
        </authorList>
    </citation>
    <scope>NUCLEOTIDE SEQUENCE</scope>
    <source>
        <strain evidence="1">CBS 193.32</strain>
    </source>
</reference>
<dbReference type="AlphaFoldDB" id="A0AAJ0F4J3"/>
<dbReference type="EMBL" id="JAHMHR010000002">
    <property type="protein sequence ID" value="KAK1700531.1"/>
    <property type="molecule type" value="Genomic_DNA"/>
</dbReference>
<dbReference type="GeneID" id="85450054"/>
<protein>
    <submittedName>
        <fullName evidence="1">Uncharacterized protein</fullName>
    </submittedName>
</protein>
<organism evidence="1 2">
    <name type="scientific">Colletotrichum godetiae</name>
    <dbReference type="NCBI Taxonomy" id="1209918"/>
    <lineage>
        <taxon>Eukaryota</taxon>
        <taxon>Fungi</taxon>
        <taxon>Dikarya</taxon>
        <taxon>Ascomycota</taxon>
        <taxon>Pezizomycotina</taxon>
        <taxon>Sordariomycetes</taxon>
        <taxon>Hypocreomycetidae</taxon>
        <taxon>Glomerellales</taxon>
        <taxon>Glomerellaceae</taxon>
        <taxon>Colletotrichum</taxon>
        <taxon>Colletotrichum acutatum species complex</taxon>
    </lineage>
</organism>
<sequence>MRGLCCKPPRPTQRLEPSQTSPLLTSMALCTPLFALVDATSHHHYQWHFLQLYLCSKLACVRKQVLKYPSHLSPAELLLSRMKELRSEILSKGQLKHFFPGLRST</sequence>
<evidence type="ECO:0000313" key="1">
    <source>
        <dbReference type="EMBL" id="KAK1700531.1"/>
    </source>
</evidence>
<proteinExistence type="predicted"/>
<dbReference type="Proteomes" id="UP001224890">
    <property type="component" value="Unassembled WGS sequence"/>
</dbReference>
<comment type="caution">
    <text evidence="1">The sequence shown here is derived from an EMBL/GenBank/DDBJ whole genome shotgun (WGS) entry which is preliminary data.</text>
</comment>
<name>A0AAJ0F4J3_9PEZI</name>
<accession>A0AAJ0F4J3</accession>
<gene>
    <name evidence="1" type="ORF">BDP55DRAFT_134983</name>
</gene>
<keyword evidence="2" id="KW-1185">Reference proteome</keyword>
<dbReference type="RefSeq" id="XP_060436288.1">
    <property type="nucleotide sequence ID" value="XM_060565528.1"/>
</dbReference>
<evidence type="ECO:0000313" key="2">
    <source>
        <dbReference type="Proteomes" id="UP001224890"/>
    </source>
</evidence>